<comment type="caution">
    <text evidence="5">The sequence shown here is derived from an EMBL/GenBank/DDBJ whole genome shotgun (WGS) entry which is preliminary data.</text>
</comment>
<evidence type="ECO:0000256" key="3">
    <source>
        <dbReference type="PROSITE-ProRule" id="PRU00023"/>
    </source>
</evidence>
<dbReference type="EMBL" id="JAEFCI010003928">
    <property type="protein sequence ID" value="KAG5461260.1"/>
    <property type="molecule type" value="Genomic_DNA"/>
</dbReference>
<dbReference type="PROSITE" id="PS50088">
    <property type="entry name" value="ANK_REPEAT"/>
    <property type="match status" value="3"/>
</dbReference>
<feature type="non-terminal residue" evidence="5">
    <location>
        <position position="442"/>
    </location>
</feature>
<dbReference type="Pfam" id="PF12796">
    <property type="entry name" value="Ank_2"/>
    <property type="match status" value="1"/>
</dbReference>
<dbReference type="OrthoDB" id="1854502at2759"/>
<gene>
    <name evidence="5" type="ORF">BJ554DRAFT_6571</name>
</gene>
<feature type="region of interest" description="Disordered" evidence="4">
    <location>
        <begin position="17"/>
        <end position="66"/>
    </location>
</feature>
<protein>
    <submittedName>
        <fullName evidence="5">Ankyrin repeat-containing domain protein</fullName>
    </submittedName>
</protein>
<evidence type="ECO:0000256" key="1">
    <source>
        <dbReference type="ARBA" id="ARBA00022737"/>
    </source>
</evidence>
<accession>A0A8H7ZXJ1</accession>
<reference evidence="5 6" key="1">
    <citation type="journal article" name="Sci. Rep.">
        <title>Genome-scale phylogenetic analyses confirm Olpidium as the closest living zoosporic fungus to the non-flagellated, terrestrial fungi.</title>
        <authorList>
            <person name="Chang Y."/>
            <person name="Rochon D."/>
            <person name="Sekimoto S."/>
            <person name="Wang Y."/>
            <person name="Chovatia M."/>
            <person name="Sandor L."/>
            <person name="Salamov A."/>
            <person name="Grigoriev I.V."/>
            <person name="Stajich J.E."/>
            <person name="Spatafora J.W."/>
        </authorList>
    </citation>
    <scope>NUCLEOTIDE SEQUENCE [LARGE SCALE GENOMIC DNA]</scope>
    <source>
        <strain evidence="5">S191</strain>
    </source>
</reference>
<dbReference type="InterPro" id="IPR002110">
    <property type="entry name" value="Ankyrin_rpt"/>
</dbReference>
<proteinExistence type="predicted"/>
<dbReference type="PANTHER" id="PTHR24171">
    <property type="entry name" value="ANKYRIN REPEAT DOMAIN-CONTAINING PROTEIN 39-RELATED"/>
    <property type="match status" value="1"/>
</dbReference>
<organism evidence="5 6">
    <name type="scientific">Olpidium bornovanus</name>
    <dbReference type="NCBI Taxonomy" id="278681"/>
    <lineage>
        <taxon>Eukaryota</taxon>
        <taxon>Fungi</taxon>
        <taxon>Fungi incertae sedis</taxon>
        <taxon>Olpidiomycota</taxon>
        <taxon>Olpidiomycotina</taxon>
        <taxon>Olpidiomycetes</taxon>
        <taxon>Olpidiales</taxon>
        <taxon>Olpidiaceae</taxon>
        <taxon>Olpidium</taxon>
    </lineage>
</organism>
<dbReference type="PRINTS" id="PR01415">
    <property type="entry name" value="ANKYRIN"/>
</dbReference>
<dbReference type="SUPFAM" id="SSF48403">
    <property type="entry name" value="Ankyrin repeat"/>
    <property type="match status" value="1"/>
</dbReference>
<dbReference type="InterPro" id="IPR036770">
    <property type="entry name" value="Ankyrin_rpt-contain_sf"/>
</dbReference>
<dbReference type="SMART" id="SM00248">
    <property type="entry name" value="ANK"/>
    <property type="match status" value="3"/>
</dbReference>
<feature type="repeat" description="ANK" evidence="3">
    <location>
        <begin position="131"/>
        <end position="164"/>
    </location>
</feature>
<dbReference type="AlphaFoldDB" id="A0A8H7ZXJ1"/>
<keyword evidence="1" id="KW-0677">Repeat</keyword>
<sequence>ARLLSLIGAAIDHTTRAPADPTLAKPPTPTPSGALVGAQNVSAGSSRKDASEQGLAPAQPQKDGGLDDPLVAFSLLEALRANDLPALDKLLDCLPPSPASPGFGLNLSPLTKTPVAPQSWAGPAAPALVPVHLSPLHLAIQVSSAETVAHILARKEGDVNAQNSKGDTPLHLAARAGRVGIVDALLADPRVNDAVRNAEGKLPDEVAKMPQIAAKIRGRFRDRPRRAELYFNPAAGSTDRAERFAHSGDFASLKNLFADPRTAALADINHQDPIGGATVLHAAVQRENGGLDIVRWLLDRGADVFIRDRRGKLPFELAKNEKVRTMLKQWNGPICDDHNHRSGKAAENAGFVAEMDQLCRWLQNSMVCFGERKQEDTDNACRGSVSLRIAKLSLDPSDPQKFELVGRGSVRYHLRAEHSVEAKRWIFAITQTKQWLDESADR</sequence>
<name>A0A8H7ZXJ1_9FUNG</name>
<feature type="repeat" description="ANK" evidence="3">
    <location>
        <begin position="165"/>
        <end position="186"/>
    </location>
</feature>
<dbReference type="Pfam" id="PF13857">
    <property type="entry name" value="Ank_5"/>
    <property type="match status" value="1"/>
</dbReference>
<dbReference type="SUPFAM" id="SSF50729">
    <property type="entry name" value="PH domain-like"/>
    <property type="match status" value="1"/>
</dbReference>
<keyword evidence="6" id="KW-1185">Reference proteome</keyword>
<dbReference type="Gene3D" id="2.30.29.30">
    <property type="entry name" value="Pleckstrin-homology domain (PH domain)/Phosphotyrosine-binding domain (PTB)"/>
    <property type="match status" value="1"/>
</dbReference>
<dbReference type="PROSITE" id="PS50297">
    <property type="entry name" value="ANK_REP_REGION"/>
    <property type="match status" value="2"/>
</dbReference>
<dbReference type="Proteomes" id="UP000673691">
    <property type="component" value="Unassembled WGS sequence"/>
</dbReference>
<evidence type="ECO:0000256" key="4">
    <source>
        <dbReference type="SAM" id="MobiDB-lite"/>
    </source>
</evidence>
<feature type="non-terminal residue" evidence="5">
    <location>
        <position position="1"/>
    </location>
</feature>
<feature type="repeat" description="ANK" evidence="3">
    <location>
        <begin position="275"/>
        <end position="309"/>
    </location>
</feature>
<evidence type="ECO:0000313" key="5">
    <source>
        <dbReference type="EMBL" id="KAG5461260.1"/>
    </source>
</evidence>
<keyword evidence="2 3" id="KW-0040">ANK repeat</keyword>
<evidence type="ECO:0000313" key="6">
    <source>
        <dbReference type="Proteomes" id="UP000673691"/>
    </source>
</evidence>
<dbReference type="Gene3D" id="1.25.40.20">
    <property type="entry name" value="Ankyrin repeat-containing domain"/>
    <property type="match status" value="2"/>
</dbReference>
<dbReference type="InterPro" id="IPR011993">
    <property type="entry name" value="PH-like_dom_sf"/>
</dbReference>
<evidence type="ECO:0000256" key="2">
    <source>
        <dbReference type="ARBA" id="ARBA00023043"/>
    </source>
</evidence>